<evidence type="ECO:0000313" key="6">
    <source>
        <dbReference type="EMBL" id="CCE65712.1"/>
    </source>
</evidence>
<name>G8C0J7_TETPH</name>
<evidence type="ECO:0000256" key="1">
    <source>
        <dbReference type="ARBA" id="ARBA00022737"/>
    </source>
</evidence>
<dbReference type="Gene3D" id="3.30.1370.10">
    <property type="entry name" value="K Homology domain, type 1"/>
    <property type="match status" value="3"/>
</dbReference>
<keyword evidence="1" id="KW-0677">Repeat</keyword>
<dbReference type="GO" id="GO:0000781">
    <property type="term" value="C:chromosome, telomeric region"/>
    <property type="evidence" value="ECO:0007669"/>
    <property type="project" value="EnsemblFungi"/>
</dbReference>
<dbReference type="HOGENOM" id="CLU_022670_2_0_1"/>
<feature type="compositionally biased region" description="Polar residues" evidence="4">
    <location>
        <begin position="224"/>
        <end position="242"/>
    </location>
</feature>
<dbReference type="KEGG" id="tpf:TPHA_0M01370"/>
<feature type="domain" description="K Homology" evidence="5">
    <location>
        <begin position="250"/>
        <end position="325"/>
    </location>
</feature>
<organism evidence="6 7">
    <name type="scientific">Tetrapisispora phaffii (strain ATCC 24235 / CBS 4417 / NBRC 1672 / NRRL Y-8282 / UCD 70-5)</name>
    <name type="common">Yeast</name>
    <name type="synonym">Fabospora phaffii</name>
    <dbReference type="NCBI Taxonomy" id="1071381"/>
    <lineage>
        <taxon>Eukaryota</taxon>
        <taxon>Fungi</taxon>
        <taxon>Dikarya</taxon>
        <taxon>Ascomycota</taxon>
        <taxon>Saccharomycotina</taxon>
        <taxon>Saccharomycetes</taxon>
        <taxon>Saccharomycetales</taxon>
        <taxon>Saccharomycetaceae</taxon>
        <taxon>Tetrapisispora</taxon>
    </lineage>
</organism>
<reference evidence="6 7" key="1">
    <citation type="journal article" date="2011" name="Proc. Natl. Acad. Sci. U.S.A.">
        <title>Evolutionary erosion of yeast sex chromosomes by mating-type switching accidents.</title>
        <authorList>
            <person name="Gordon J.L."/>
            <person name="Armisen D."/>
            <person name="Proux-Wera E."/>
            <person name="Oheigeartaigh S.S."/>
            <person name="Byrne K.P."/>
            <person name="Wolfe K.H."/>
        </authorList>
    </citation>
    <scope>NUCLEOTIDE SEQUENCE [LARGE SCALE GENOMIC DNA]</scope>
    <source>
        <strain evidence="7">ATCC 24235 / CBS 4417 / NBRC 1672 / NRRL Y-8282 / UCD 70-5</strain>
    </source>
</reference>
<keyword evidence="2 3" id="KW-0694">RNA-binding</keyword>
<dbReference type="EMBL" id="HE612868">
    <property type="protein sequence ID" value="CCE65712.1"/>
    <property type="molecule type" value="Genomic_DNA"/>
</dbReference>
<dbReference type="PROSITE" id="PS50084">
    <property type="entry name" value="KH_TYPE_1"/>
    <property type="match status" value="3"/>
</dbReference>
<keyword evidence="7" id="KW-1185">Reference proteome</keyword>
<sequence>MSDSTTPSTTQPLVTDENIADHVISQRLLLSLDEAGAIIGQQGATIEKIKEDNNVTINISDSKPNCSDRVLTSTGKIQDVANSIGDVCRVLASTAVEDSESEEKVSSEVSPYFFLRFRLPKPSVEEMKETPDKLKDIVNIRVLVTRSQCSAIIGKNGDRIKSYINDFGVKMLATNNFLPRSNERLLEIQGFPVAITKVLTAVDTLVAKEVVPPTNPAREYYTPYNRNSSQGAQSTGSANRTRTPIRRTGEEFKKLVNIPETYVGAIVGRSGNRIANLRRATRTSIDIGKRSEEEVASETERVFEIVGSRMIDVERAETMLLKNLETEVKRRAEQVEDAV</sequence>
<accession>G8C0J7</accession>
<gene>
    <name evidence="6" type="primary">TPHA0M01370</name>
    <name evidence="6" type="ordered locus">TPHA_0M01370</name>
</gene>
<dbReference type="eggNOG" id="KOG2190">
    <property type="taxonomic scope" value="Eukaryota"/>
</dbReference>
<dbReference type="OMA" id="TERSYFP"/>
<dbReference type="STRING" id="1071381.G8C0J7"/>
<dbReference type="GO" id="GO:0048255">
    <property type="term" value="P:mRNA stabilization"/>
    <property type="evidence" value="ECO:0007669"/>
    <property type="project" value="EnsemblFungi"/>
</dbReference>
<dbReference type="RefSeq" id="XP_003688146.1">
    <property type="nucleotide sequence ID" value="XM_003688098.1"/>
</dbReference>
<dbReference type="GeneID" id="11531937"/>
<dbReference type="SUPFAM" id="SSF54791">
    <property type="entry name" value="Eukaryotic type KH-domain (KH-domain type I)"/>
    <property type="match status" value="3"/>
</dbReference>
<feature type="domain" description="K Homology" evidence="5">
    <location>
        <begin position="136"/>
        <end position="207"/>
    </location>
</feature>
<dbReference type="PANTHER" id="PTHR10288">
    <property type="entry name" value="KH DOMAIN CONTAINING RNA BINDING PROTEIN"/>
    <property type="match status" value="1"/>
</dbReference>
<dbReference type="GO" id="GO:0007004">
    <property type="term" value="P:telomere maintenance via telomerase"/>
    <property type="evidence" value="ECO:0007669"/>
    <property type="project" value="EnsemblFungi"/>
</dbReference>
<dbReference type="SMART" id="SM00322">
    <property type="entry name" value="KH"/>
    <property type="match status" value="3"/>
</dbReference>
<dbReference type="GO" id="GO:0003729">
    <property type="term" value="F:mRNA binding"/>
    <property type="evidence" value="ECO:0007669"/>
    <property type="project" value="EnsemblFungi"/>
</dbReference>
<dbReference type="GO" id="GO:0008298">
    <property type="term" value="P:intracellular mRNA localization"/>
    <property type="evidence" value="ECO:0007669"/>
    <property type="project" value="EnsemblFungi"/>
</dbReference>
<dbReference type="Pfam" id="PF00013">
    <property type="entry name" value="KH_1"/>
    <property type="match status" value="3"/>
</dbReference>
<dbReference type="CDD" id="cd00105">
    <property type="entry name" value="KH-I"/>
    <property type="match status" value="1"/>
</dbReference>
<dbReference type="OrthoDB" id="442947at2759"/>
<evidence type="ECO:0000256" key="2">
    <source>
        <dbReference type="ARBA" id="ARBA00022884"/>
    </source>
</evidence>
<evidence type="ECO:0000256" key="3">
    <source>
        <dbReference type="PROSITE-ProRule" id="PRU00117"/>
    </source>
</evidence>
<dbReference type="InterPro" id="IPR036612">
    <property type="entry name" value="KH_dom_type_1_sf"/>
</dbReference>
<proteinExistence type="predicted"/>
<evidence type="ECO:0000259" key="5">
    <source>
        <dbReference type="SMART" id="SM00322"/>
    </source>
</evidence>
<evidence type="ECO:0000313" key="7">
    <source>
        <dbReference type="Proteomes" id="UP000005666"/>
    </source>
</evidence>
<feature type="domain" description="K Homology" evidence="5">
    <location>
        <begin position="22"/>
        <end position="92"/>
    </location>
</feature>
<feature type="region of interest" description="Disordered" evidence="4">
    <location>
        <begin position="217"/>
        <end position="244"/>
    </location>
</feature>
<dbReference type="InterPro" id="IPR004087">
    <property type="entry name" value="KH_dom"/>
</dbReference>
<dbReference type="GO" id="GO:0000932">
    <property type="term" value="C:P-body"/>
    <property type="evidence" value="ECO:0007669"/>
    <property type="project" value="EnsemblFungi"/>
</dbReference>
<dbReference type="AlphaFoldDB" id="G8C0J7"/>
<protein>
    <recommendedName>
        <fullName evidence="5">K Homology domain-containing protein</fullName>
    </recommendedName>
</protein>
<dbReference type="InterPro" id="IPR004088">
    <property type="entry name" value="KH_dom_type_1"/>
</dbReference>
<evidence type="ECO:0000256" key="4">
    <source>
        <dbReference type="SAM" id="MobiDB-lite"/>
    </source>
</evidence>
<dbReference type="Proteomes" id="UP000005666">
    <property type="component" value="Chromosome 13"/>
</dbReference>